<reference evidence="1" key="1">
    <citation type="submission" date="2020-05" db="EMBL/GenBank/DDBJ databases">
        <title>Mycena genomes resolve the evolution of fungal bioluminescence.</title>
        <authorList>
            <person name="Tsai I.J."/>
        </authorList>
    </citation>
    <scope>NUCLEOTIDE SEQUENCE</scope>
    <source>
        <strain evidence="1">CCC161011</strain>
    </source>
</reference>
<protein>
    <submittedName>
        <fullName evidence="1">Uncharacterized protein</fullName>
    </submittedName>
</protein>
<evidence type="ECO:0000313" key="2">
    <source>
        <dbReference type="Proteomes" id="UP000620124"/>
    </source>
</evidence>
<dbReference type="EMBL" id="JACAZI010000004">
    <property type="protein sequence ID" value="KAF7363162.1"/>
    <property type="molecule type" value="Genomic_DNA"/>
</dbReference>
<dbReference type="AlphaFoldDB" id="A0A8H7D8A8"/>
<name>A0A8H7D8A8_9AGAR</name>
<sequence length="150" mass="16781">MDDRHHHFGSEHTSESGVDEHGSHLAQYVLYTSATCVILSHSKQLHWRILPPGKTLRRLWRKLYLTSITNIDQAARGDPPGLRVIPFGELNLLRNVGHDGELGVACRQRGRPSVKRLYAVRIAGHQSVMTAAVYQGDGAQEVHFGVLRDD</sequence>
<organism evidence="1 2">
    <name type="scientific">Mycena venus</name>
    <dbReference type="NCBI Taxonomy" id="2733690"/>
    <lineage>
        <taxon>Eukaryota</taxon>
        <taxon>Fungi</taxon>
        <taxon>Dikarya</taxon>
        <taxon>Basidiomycota</taxon>
        <taxon>Agaricomycotina</taxon>
        <taxon>Agaricomycetes</taxon>
        <taxon>Agaricomycetidae</taxon>
        <taxon>Agaricales</taxon>
        <taxon>Marasmiineae</taxon>
        <taxon>Mycenaceae</taxon>
        <taxon>Mycena</taxon>
    </lineage>
</organism>
<evidence type="ECO:0000313" key="1">
    <source>
        <dbReference type="EMBL" id="KAF7363162.1"/>
    </source>
</evidence>
<proteinExistence type="predicted"/>
<dbReference type="Proteomes" id="UP000620124">
    <property type="component" value="Unassembled WGS sequence"/>
</dbReference>
<gene>
    <name evidence="1" type="ORF">MVEN_00668700</name>
</gene>
<accession>A0A8H7D8A8</accession>
<comment type="caution">
    <text evidence="1">The sequence shown here is derived from an EMBL/GenBank/DDBJ whole genome shotgun (WGS) entry which is preliminary data.</text>
</comment>
<keyword evidence="2" id="KW-1185">Reference proteome</keyword>